<feature type="signal peptide" evidence="1">
    <location>
        <begin position="1"/>
        <end position="20"/>
    </location>
</feature>
<accession>A0A023G6S8</accession>
<protein>
    <submittedName>
        <fullName evidence="2">Putative secreted protein</fullName>
    </submittedName>
</protein>
<name>A0A023G6S8_AMBTT</name>
<keyword evidence="1" id="KW-0732">Signal</keyword>
<dbReference type="InterPro" id="IPR012674">
    <property type="entry name" value="Calycin"/>
</dbReference>
<reference evidence="2" key="1">
    <citation type="submission" date="2014-03" db="EMBL/GenBank/DDBJ databases">
        <title>The sialotranscriptome of Amblyomma triste, Amblyomma parvum and Amblyomma cajennense ticks, uncovered by 454-based RNA-seq.</title>
        <authorList>
            <person name="Garcia G.R."/>
            <person name="Gardinassi L.G."/>
            <person name="Ribeiro J.M."/>
            <person name="Anatriello E."/>
            <person name="Ferreira B.R."/>
            <person name="Moreira H.N."/>
            <person name="Mafra C."/>
            <person name="Olegario M.M."/>
            <person name="Szabo P.J."/>
            <person name="Miranda-Santos I.K."/>
            <person name="Maruyama S.R."/>
        </authorList>
    </citation>
    <scope>NUCLEOTIDE SEQUENCE</scope>
    <source>
        <strain evidence="2">Mato Grasso do Sul</strain>
        <tissue evidence="2">Salivary glands</tissue>
    </source>
</reference>
<feature type="chain" id="PRO_5001521728" evidence="1">
    <location>
        <begin position="21"/>
        <end position="206"/>
    </location>
</feature>
<dbReference type="SUPFAM" id="SSF50814">
    <property type="entry name" value="Lipocalins"/>
    <property type="match status" value="1"/>
</dbReference>
<evidence type="ECO:0000256" key="1">
    <source>
        <dbReference type="SAM" id="SignalP"/>
    </source>
</evidence>
<dbReference type="EMBL" id="GBBM01006838">
    <property type="protein sequence ID" value="JAC28580.1"/>
    <property type="molecule type" value="mRNA"/>
</dbReference>
<proteinExistence type="evidence at transcript level"/>
<organism evidence="2">
    <name type="scientific">Amblyomma triste</name>
    <name type="common">Neotropical tick</name>
    <dbReference type="NCBI Taxonomy" id="251400"/>
    <lineage>
        <taxon>Eukaryota</taxon>
        <taxon>Metazoa</taxon>
        <taxon>Ecdysozoa</taxon>
        <taxon>Arthropoda</taxon>
        <taxon>Chelicerata</taxon>
        <taxon>Arachnida</taxon>
        <taxon>Acari</taxon>
        <taxon>Parasitiformes</taxon>
        <taxon>Ixodida</taxon>
        <taxon>Ixodoidea</taxon>
        <taxon>Ixodidae</taxon>
        <taxon>Amblyomminae</taxon>
        <taxon>Amblyomma</taxon>
    </lineage>
</organism>
<dbReference type="Gene3D" id="2.40.128.20">
    <property type="match status" value="1"/>
</dbReference>
<dbReference type="AlphaFoldDB" id="A0A023G6S8"/>
<evidence type="ECO:0000313" key="2">
    <source>
        <dbReference type="EMBL" id="JAC28580.1"/>
    </source>
</evidence>
<sequence>MNAKVVSLLLMLLVSLRCNGQYNYDERTRKDKQNDAAMRKLLNATAVLWLRRVSDAPSFLLGTKCWYSKKVEYNGLAFRHQFKHLQVVLDTYPPKKGTAYQLVSIAWDAYYYVGPRNGSTSLVVHAFDTTTGRMILSKTYTVIIARETCFVLAFPEANGAYSSCSLWSTANGTRVDRLCFFAYKLTCDGADIRVYSKHCRTHPKPR</sequence>